<keyword evidence="3" id="KW-1185">Reference proteome</keyword>
<evidence type="ECO:0000313" key="3">
    <source>
        <dbReference type="Proteomes" id="UP001160130"/>
    </source>
</evidence>
<dbReference type="RefSeq" id="WP_280835782.1">
    <property type="nucleotide sequence ID" value="NZ_JARXVE010000016.1"/>
</dbReference>
<organism evidence="2 3">
    <name type="scientific">Mycolicibacterium frederiksbergense</name>
    <dbReference type="NCBI Taxonomy" id="117567"/>
    <lineage>
        <taxon>Bacteria</taxon>
        <taxon>Bacillati</taxon>
        <taxon>Actinomycetota</taxon>
        <taxon>Actinomycetes</taxon>
        <taxon>Mycobacteriales</taxon>
        <taxon>Mycobacteriaceae</taxon>
        <taxon>Mycolicibacterium</taxon>
    </lineage>
</organism>
<reference evidence="2 3" key="1">
    <citation type="submission" date="2023-04" db="EMBL/GenBank/DDBJ databases">
        <title>Forest soil microbial communities from Buena Vista Peninsula, Colon Province, Panama.</title>
        <authorList>
            <person name="Bouskill N."/>
        </authorList>
    </citation>
    <scope>NUCLEOTIDE SEQUENCE [LARGE SCALE GENOMIC DNA]</scope>
    <source>
        <strain evidence="2 3">AC80</strain>
    </source>
</reference>
<dbReference type="Proteomes" id="UP001160130">
    <property type="component" value="Unassembled WGS sequence"/>
</dbReference>
<dbReference type="EMBL" id="JARXVE010000016">
    <property type="protein sequence ID" value="MDH6199234.1"/>
    <property type="molecule type" value="Genomic_DNA"/>
</dbReference>
<keyword evidence="1" id="KW-0472">Membrane</keyword>
<proteinExistence type="predicted"/>
<evidence type="ECO:0000256" key="1">
    <source>
        <dbReference type="SAM" id="Phobius"/>
    </source>
</evidence>
<sequence length="66" mass="7325">MTDALLIAAMTFALVSVAGLAAFCIWLLWTAALISAVLFITWGYFVYPDPDDEWLRVRSGELEVAE</sequence>
<protein>
    <submittedName>
        <fullName evidence="2">CHASE2 domain-containing sensor protein</fullName>
    </submittedName>
</protein>
<evidence type="ECO:0000313" key="2">
    <source>
        <dbReference type="EMBL" id="MDH6199234.1"/>
    </source>
</evidence>
<keyword evidence="1" id="KW-1133">Transmembrane helix</keyword>
<name>A0ABT6L8K1_9MYCO</name>
<feature type="transmembrane region" description="Helical" evidence="1">
    <location>
        <begin position="31"/>
        <end position="47"/>
    </location>
</feature>
<gene>
    <name evidence="2" type="ORF">M2272_005902</name>
</gene>
<comment type="caution">
    <text evidence="2">The sequence shown here is derived from an EMBL/GenBank/DDBJ whole genome shotgun (WGS) entry which is preliminary data.</text>
</comment>
<keyword evidence="1" id="KW-0812">Transmembrane</keyword>
<accession>A0ABT6L8K1</accession>